<protein>
    <submittedName>
        <fullName evidence="2">Jordan transposition protein</fullName>
    </submittedName>
</protein>
<feature type="region of interest" description="Disordered" evidence="1">
    <location>
        <begin position="1"/>
        <end position="34"/>
    </location>
</feature>
<accession>A0A2Z7D8L8</accession>
<gene>
    <name evidence="2" type="ORF">F511_39912</name>
</gene>
<evidence type="ECO:0000256" key="1">
    <source>
        <dbReference type="SAM" id="MobiDB-lite"/>
    </source>
</evidence>
<name>A0A2Z7D8L8_9LAMI</name>
<evidence type="ECO:0000313" key="3">
    <source>
        <dbReference type="Proteomes" id="UP000250235"/>
    </source>
</evidence>
<proteinExistence type="predicted"/>
<organism evidence="2 3">
    <name type="scientific">Dorcoceras hygrometricum</name>
    <dbReference type="NCBI Taxonomy" id="472368"/>
    <lineage>
        <taxon>Eukaryota</taxon>
        <taxon>Viridiplantae</taxon>
        <taxon>Streptophyta</taxon>
        <taxon>Embryophyta</taxon>
        <taxon>Tracheophyta</taxon>
        <taxon>Spermatophyta</taxon>
        <taxon>Magnoliopsida</taxon>
        <taxon>eudicotyledons</taxon>
        <taxon>Gunneridae</taxon>
        <taxon>Pentapetalae</taxon>
        <taxon>asterids</taxon>
        <taxon>lamiids</taxon>
        <taxon>Lamiales</taxon>
        <taxon>Gesneriaceae</taxon>
        <taxon>Didymocarpoideae</taxon>
        <taxon>Trichosporeae</taxon>
        <taxon>Loxocarpinae</taxon>
        <taxon>Dorcoceras</taxon>
    </lineage>
</organism>
<sequence length="120" mass="12884">MRHHRTTTPASGAAMRVHWPASSAQQRNDCAGQRPVKRDNRACIARGGAPPCDSPWRNPAADSRAYIPGRLLNQCARRATTCDNSCEEAPNGFRPCAAARACARACVAPPHAAVAWPLVQ</sequence>
<dbReference type="AlphaFoldDB" id="A0A2Z7D8L8"/>
<reference evidence="2 3" key="1">
    <citation type="journal article" date="2015" name="Proc. Natl. Acad. Sci. U.S.A.">
        <title>The resurrection genome of Boea hygrometrica: A blueprint for survival of dehydration.</title>
        <authorList>
            <person name="Xiao L."/>
            <person name="Yang G."/>
            <person name="Zhang L."/>
            <person name="Yang X."/>
            <person name="Zhao S."/>
            <person name="Ji Z."/>
            <person name="Zhou Q."/>
            <person name="Hu M."/>
            <person name="Wang Y."/>
            <person name="Chen M."/>
            <person name="Xu Y."/>
            <person name="Jin H."/>
            <person name="Xiao X."/>
            <person name="Hu G."/>
            <person name="Bao F."/>
            <person name="Hu Y."/>
            <person name="Wan P."/>
            <person name="Li L."/>
            <person name="Deng X."/>
            <person name="Kuang T."/>
            <person name="Xiang C."/>
            <person name="Zhu J.K."/>
            <person name="Oliver M.J."/>
            <person name="He Y."/>
        </authorList>
    </citation>
    <scope>NUCLEOTIDE SEQUENCE [LARGE SCALE GENOMIC DNA]</scope>
    <source>
        <strain evidence="3">cv. XS01</strain>
    </source>
</reference>
<evidence type="ECO:0000313" key="2">
    <source>
        <dbReference type="EMBL" id="KZV55436.1"/>
    </source>
</evidence>
<keyword evidence="3" id="KW-1185">Reference proteome</keyword>
<dbReference type="Proteomes" id="UP000250235">
    <property type="component" value="Unassembled WGS sequence"/>
</dbReference>
<dbReference type="EMBL" id="KQ988559">
    <property type="protein sequence ID" value="KZV55436.1"/>
    <property type="molecule type" value="Genomic_DNA"/>
</dbReference>